<proteinExistence type="predicted"/>
<dbReference type="Proteomes" id="UP000029859">
    <property type="component" value="Unassembled WGS sequence"/>
</dbReference>
<comment type="caution">
    <text evidence="1">The sequence shown here is derived from an EMBL/GenBank/DDBJ whole genome shotgun (WGS) entry which is preliminary data.</text>
</comment>
<dbReference type="InterPro" id="IPR003795">
    <property type="entry name" value="DUF192"/>
</dbReference>
<dbReference type="PANTHER" id="PTHR37953">
    <property type="entry name" value="UPF0127 PROTEIN MJ1496"/>
    <property type="match status" value="1"/>
</dbReference>
<name>A0A099T4Q4_METMT</name>
<accession>A0A099T4Q4</accession>
<dbReference type="Pfam" id="PF02643">
    <property type="entry name" value="DUF192"/>
    <property type="match status" value="1"/>
</dbReference>
<gene>
    <name evidence="1" type="ORF">LI82_03870</name>
</gene>
<dbReference type="Gene3D" id="2.60.120.1140">
    <property type="entry name" value="Protein of unknown function DUF192"/>
    <property type="match status" value="1"/>
</dbReference>
<dbReference type="RefSeq" id="WP_048193590.1">
    <property type="nucleotide sequence ID" value="NZ_CAAGSM010000002.1"/>
</dbReference>
<dbReference type="EMBL" id="JRHO01000009">
    <property type="protein sequence ID" value="KGK99176.1"/>
    <property type="molecule type" value="Genomic_DNA"/>
</dbReference>
<evidence type="ECO:0000313" key="2">
    <source>
        <dbReference type="Proteomes" id="UP000029859"/>
    </source>
</evidence>
<dbReference type="AlphaFoldDB" id="A0A099T4Q4"/>
<reference evidence="1 2" key="1">
    <citation type="submission" date="2014-09" db="EMBL/GenBank/DDBJ databases">
        <title>Draft genome sequence of an obligately methylotrophic methanogen, Methanococcoides methylutens, isolated from marine sediment.</title>
        <authorList>
            <person name="Guan Y."/>
            <person name="Ngugi D.K."/>
            <person name="Blom J."/>
            <person name="Ali S."/>
            <person name="Ferry J.G."/>
            <person name="Stingl U."/>
        </authorList>
    </citation>
    <scope>NUCLEOTIDE SEQUENCE [LARGE SCALE GENOMIC DNA]</scope>
    <source>
        <strain evidence="1 2">DSM 2657</strain>
    </source>
</reference>
<keyword evidence="2" id="KW-1185">Reference proteome</keyword>
<protein>
    <recommendedName>
        <fullName evidence="3">DUF192 domain-containing protein</fullName>
    </recommendedName>
</protein>
<evidence type="ECO:0000313" key="1">
    <source>
        <dbReference type="EMBL" id="KGK99176.1"/>
    </source>
</evidence>
<organism evidence="1 2">
    <name type="scientific">Methanococcoides methylutens</name>
    <dbReference type="NCBI Taxonomy" id="2226"/>
    <lineage>
        <taxon>Archaea</taxon>
        <taxon>Methanobacteriati</taxon>
        <taxon>Methanobacteriota</taxon>
        <taxon>Stenosarchaea group</taxon>
        <taxon>Methanomicrobia</taxon>
        <taxon>Methanosarcinales</taxon>
        <taxon>Methanosarcinaceae</taxon>
        <taxon>Methanococcoides</taxon>
    </lineage>
</organism>
<dbReference type="InterPro" id="IPR038695">
    <property type="entry name" value="Saro_0823-like_sf"/>
</dbReference>
<evidence type="ECO:0008006" key="3">
    <source>
        <dbReference type="Google" id="ProtNLM"/>
    </source>
</evidence>
<sequence length="117" mass="13109">MLLKSNGYTIASDVEYAKSMFSQSKGLMFRSSVPDSYAMIFVLSSPKKISLHMLFVPFPLDVLFLNEDKIIVKTTYLRPWVGMGDSGEKVKYIIELPAGTVSRSDLSVGDQVMFDEL</sequence>
<dbReference type="OrthoDB" id="64208at2157"/>
<dbReference type="PANTHER" id="PTHR37953:SF1">
    <property type="entry name" value="UPF0127 PROTEIN MJ1496"/>
    <property type="match status" value="1"/>
</dbReference>